<dbReference type="PANTHER" id="PTHR30576:SF23">
    <property type="entry name" value="GLUCOSYLTRANSFERASE"/>
    <property type="match status" value="1"/>
</dbReference>
<evidence type="ECO:0000256" key="4">
    <source>
        <dbReference type="ARBA" id="ARBA00022692"/>
    </source>
</evidence>
<organism evidence="9 10">
    <name type="scientific">Thermoleptolyngbya sichuanensis A183</name>
    <dbReference type="NCBI Taxonomy" id="2737172"/>
    <lineage>
        <taxon>Bacteria</taxon>
        <taxon>Bacillati</taxon>
        <taxon>Cyanobacteriota</taxon>
        <taxon>Cyanophyceae</taxon>
        <taxon>Oculatellales</taxon>
        <taxon>Oculatellaceae</taxon>
        <taxon>Thermoleptolyngbya</taxon>
        <taxon>Thermoleptolyngbya sichuanensis</taxon>
    </lineage>
</organism>
<evidence type="ECO:0000256" key="2">
    <source>
        <dbReference type="ARBA" id="ARBA00006464"/>
    </source>
</evidence>
<comment type="subcellular location">
    <subcellularLocation>
        <location evidence="1">Membrane</location>
        <topology evidence="1">Multi-pass membrane protein</topology>
    </subcellularLocation>
</comment>
<dbReference type="Pfam" id="PF02397">
    <property type="entry name" value="Bac_transf"/>
    <property type="match status" value="1"/>
</dbReference>
<feature type="transmembrane region" description="Helical" evidence="7">
    <location>
        <begin position="105"/>
        <end position="123"/>
    </location>
</feature>
<proteinExistence type="inferred from homology"/>
<protein>
    <submittedName>
        <fullName evidence="9">Sugar transferase</fullName>
    </submittedName>
</protein>
<dbReference type="PANTHER" id="PTHR30576">
    <property type="entry name" value="COLANIC BIOSYNTHESIS UDP-GLUCOSE LIPID CARRIER TRANSFERASE"/>
    <property type="match status" value="1"/>
</dbReference>
<evidence type="ECO:0000256" key="5">
    <source>
        <dbReference type="ARBA" id="ARBA00022989"/>
    </source>
</evidence>
<dbReference type="NCBIfam" id="TIGR03025">
    <property type="entry name" value="EPS_sugtrans"/>
    <property type="match status" value="1"/>
</dbReference>
<keyword evidence="4 7" id="KW-0812">Transmembrane</keyword>
<dbReference type="EMBL" id="CP053661">
    <property type="protein sequence ID" value="QKD82307.1"/>
    <property type="molecule type" value="Genomic_DNA"/>
</dbReference>
<dbReference type="RefSeq" id="WP_172354979.1">
    <property type="nucleotide sequence ID" value="NZ_CP053661.1"/>
</dbReference>
<dbReference type="Proteomes" id="UP000505210">
    <property type="component" value="Chromosome"/>
</dbReference>
<dbReference type="InterPro" id="IPR017475">
    <property type="entry name" value="EPS_sugar_tfrase"/>
</dbReference>
<evidence type="ECO:0000256" key="7">
    <source>
        <dbReference type="SAM" id="Phobius"/>
    </source>
</evidence>
<dbReference type="GO" id="GO:0016780">
    <property type="term" value="F:phosphotransferase activity, for other substituted phosphate groups"/>
    <property type="evidence" value="ECO:0007669"/>
    <property type="project" value="TreeGrafter"/>
</dbReference>
<keyword evidence="5 7" id="KW-1133">Transmembrane helix</keyword>
<feature type="domain" description="Bacterial sugar transferase" evidence="8">
    <location>
        <begin position="286"/>
        <end position="475"/>
    </location>
</feature>
<feature type="transmembrane region" description="Helical" evidence="7">
    <location>
        <begin position="291"/>
        <end position="312"/>
    </location>
</feature>
<dbReference type="AlphaFoldDB" id="A0A6M8BBU6"/>
<evidence type="ECO:0000313" key="9">
    <source>
        <dbReference type="EMBL" id="QKD82307.1"/>
    </source>
</evidence>
<name>A0A6M8BBU6_9CYAN</name>
<feature type="transmembrane region" description="Helical" evidence="7">
    <location>
        <begin position="35"/>
        <end position="55"/>
    </location>
</feature>
<keyword evidence="3 9" id="KW-0808">Transferase</keyword>
<gene>
    <name evidence="9" type="ORF">HPC62_09005</name>
</gene>
<dbReference type="KEGG" id="theu:HPC62_09005"/>
<keyword evidence="6 7" id="KW-0472">Membrane</keyword>
<sequence length="481" mass="54516">MVSIKSLSLGSASRTLSDLRSPAFTQLRRGVAIGWVRMLSLLVSDGAAILLAWGLAVSLGTELDSPWSSLGRYSFLPLILAVKLGVMISRGLYGSGLPRRDYLGVVKALSLAEGLLLLIAFLYEPDRYVSRSTFLISWFLSVAFVCSGRFLIDRGTEIVRKRGAACYPVFLICDDDEQQRNIQLIEKESRYRLMGVASARALDRRNRDETIRRVRELGIAELFVSWTSIQNRLHLCWHFQTAGITLRILPGEIASSFPKSQFRMMGELPTLTLEAPVLVGSDFWIKRFFDFWGAAIAILVFSPLYVAIALLIRMDSPGPIFFRQTRVGLHGNKFKVWKFRTMVQNAAQLQAVLEAQNEMKDGVLFKMKDDPRITRIGKFLRRYSLDELPQLFNVLVGEMSFVGPRPLPVRDVERFQERHFIRQEVLPGITGLWQVSGRSDITDFEKAVQLDLIYITNWSLWLDLKILLKTVQVVIGKSGAY</sequence>
<evidence type="ECO:0000256" key="3">
    <source>
        <dbReference type="ARBA" id="ARBA00022679"/>
    </source>
</evidence>
<evidence type="ECO:0000313" key="10">
    <source>
        <dbReference type="Proteomes" id="UP000505210"/>
    </source>
</evidence>
<evidence type="ECO:0000256" key="1">
    <source>
        <dbReference type="ARBA" id="ARBA00004141"/>
    </source>
</evidence>
<feature type="transmembrane region" description="Helical" evidence="7">
    <location>
        <begin position="135"/>
        <end position="152"/>
    </location>
</feature>
<accession>A0A6M8BBU6</accession>
<dbReference type="GO" id="GO:0016020">
    <property type="term" value="C:membrane"/>
    <property type="evidence" value="ECO:0007669"/>
    <property type="project" value="UniProtKB-SubCell"/>
</dbReference>
<evidence type="ECO:0000256" key="6">
    <source>
        <dbReference type="ARBA" id="ARBA00023136"/>
    </source>
</evidence>
<keyword evidence="10" id="KW-1185">Reference proteome</keyword>
<evidence type="ECO:0000259" key="8">
    <source>
        <dbReference type="Pfam" id="PF02397"/>
    </source>
</evidence>
<comment type="similarity">
    <text evidence="2">Belongs to the bacterial sugar transferase family.</text>
</comment>
<feature type="transmembrane region" description="Helical" evidence="7">
    <location>
        <begin position="75"/>
        <end position="93"/>
    </location>
</feature>
<dbReference type="InterPro" id="IPR003362">
    <property type="entry name" value="Bact_transf"/>
</dbReference>
<reference evidence="9 10" key="1">
    <citation type="submission" date="2020-05" db="EMBL/GenBank/DDBJ databases">
        <title>Complete genome sequence of of a novel Thermoleptolyngbya strain isolated from hot springs of Ganzi, Sichuan China.</title>
        <authorList>
            <person name="Tang J."/>
            <person name="Daroch M."/>
            <person name="Li L."/>
            <person name="Waleron K."/>
            <person name="Waleron M."/>
            <person name="Waleron M."/>
        </authorList>
    </citation>
    <scope>NUCLEOTIDE SEQUENCE [LARGE SCALE GENOMIC DNA]</scope>
    <source>
        <strain evidence="9 10">PKUAC-SCTA183</strain>
    </source>
</reference>